<protein>
    <submittedName>
        <fullName evidence="1 2">Uncharacterized protein</fullName>
    </submittedName>
</protein>
<dbReference type="Gramene" id="Pp3c24_7160V3.1">
    <property type="protein sequence ID" value="PAC:32910904.CDS.1"/>
    <property type="gene ID" value="Pp3c24_7160"/>
</dbReference>
<dbReference type="InParanoid" id="A0A2K1IFW7"/>
<name>A0A2K1IFW7_PHYPA</name>
<dbReference type="Proteomes" id="UP000006727">
    <property type="component" value="Chromosome 24"/>
</dbReference>
<dbReference type="PaxDb" id="3218-PP1S73_78V6.1"/>
<proteinExistence type="predicted"/>
<keyword evidence="3" id="KW-1185">Reference proteome</keyword>
<evidence type="ECO:0000313" key="3">
    <source>
        <dbReference type="Proteomes" id="UP000006727"/>
    </source>
</evidence>
<dbReference type="EMBL" id="ABEU02000024">
    <property type="protein sequence ID" value="PNR28172.1"/>
    <property type="molecule type" value="Genomic_DNA"/>
</dbReference>
<evidence type="ECO:0000313" key="1">
    <source>
        <dbReference type="EMBL" id="PNR28172.1"/>
    </source>
</evidence>
<reference evidence="1 3" key="2">
    <citation type="journal article" date="2018" name="Plant J.">
        <title>The Physcomitrella patens chromosome-scale assembly reveals moss genome structure and evolution.</title>
        <authorList>
            <person name="Lang D."/>
            <person name="Ullrich K.K."/>
            <person name="Murat F."/>
            <person name="Fuchs J."/>
            <person name="Jenkins J."/>
            <person name="Haas F.B."/>
            <person name="Piednoel M."/>
            <person name="Gundlach H."/>
            <person name="Van Bel M."/>
            <person name="Meyberg R."/>
            <person name="Vives C."/>
            <person name="Morata J."/>
            <person name="Symeonidi A."/>
            <person name="Hiss M."/>
            <person name="Muchero W."/>
            <person name="Kamisugi Y."/>
            <person name="Saleh O."/>
            <person name="Blanc G."/>
            <person name="Decker E.L."/>
            <person name="van Gessel N."/>
            <person name="Grimwood J."/>
            <person name="Hayes R.D."/>
            <person name="Graham S.W."/>
            <person name="Gunter L.E."/>
            <person name="McDaniel S.F."/>
            <person name="Hoernstein S.N.W."/>
            <person name="Larsson A."/>
            <person name="Li F.W."/>
            <person name="Perroud P.F."/>
            <person name="Phillips J."/>
            <person name="Ranjan P."/>
            <person name="Rokshar D.S."/>
            <person name="Rothfels C.J."/>
            <person name="Schneider L."/>
            <person name="Shu S."/>
            <person name="Stevenson D.W."/>
            <person name="Thummler F."/>
            <person name="Tillich M."/>
            <person name="Villarreal Aguilar J.C."/>
            <person name="Widiez T."/>
            <person name="Wong G.K."/>
            <person name="Wymore A."/>
            <person name="Zhang Y."/>
            <person name="Zimmer A.D."/>
            <person name="Quatrano R.S."/>
            <person name="Mayer K.F.X."/>
            <person name="Goodstein D."/>
            <person name="Casacuberta J.M."/>
            <person name="Vandepoele K."/>
            <person name="Reski R."/>
            <person name="Cuming A.C."/>
            <person name="Tuskan G.A."/>
            <person name="Maumus F."/>
            <person name="Salse J."/>
            <person name="Schmutz J."/>
            <person name="Rensing S.A."/>
        </authorList>
    </citation>
    <scope>NUCLEOTIDE SEQUENCE [LARGE SCALE GENOMIC DNA]</scope>
    <source>
        <strain evidence="2 3">cv. Gransden 2004</strain>
    </source>
</reference>
<accession>A0A2K1IFW7</accession>
<reference evidence="2" key="3">
    <citation type="submission" date="2020-12" db="UniProtKB">
        <authorList>
            <consortium name="EnsemblPlants"/>
        </authorList>
    </citation>
    <scope>IDENTIFICATION</scope>
</reference>
<evidence type="ECO:0000313" key="2">
    <source>
        <dbReference type="EnsemblPlants" id="PAC:32910904.CDS.1"/>
    </source>
</evidence>
<sequence>MLSLNGALHSTMWPVSQSENKMVLVDRIALHSKQLFEALASWIRFSHRRGGPQRRPSNS</sequence>
<reference evidence="1 3" key="1">
    <citation type="journal article" date="2008" name="Science">
        <title>The Physcomitrella genome reveals evolutionary insights into the conquest of land by plants.</title>
        <authorList>
            <person name="Rensing S."/>
            <person name="Lang D."/>
            <person name="Zimmer A."/>
            <person name="Terry A."/>
            <person name="Salamov A."/>
            <person name="Shapiro H."/>
            <person name="Nishiyama T."/>
            <person name="Perroud P.-F."/>
            <person name="Lindquist E."/>
            <person name="Kamisugi Y."/>
            <person name="Tanahashi T."/>
            <person name="Sakakibara K."/>
            <person name="Fujita T."/>
            <person name="Oishi K."/>
            <person name="Shin-I T."/>
            <person name="Kuroki Y."/>
            <person name="Toyoda A."/>
            <person name="Suzuki Y."/>
            <person name="Hashimoto A."/>
            <person name="Yamaguchi K."/>
            <person name="Sugano A."/>
            <person name="Kohara Y."/>
            <person name="Fujiyama A."/>
            <person name="Anterola A."/>
            <person name="Aoki S."/>
            <person name="Ashton N."/>
            <person name="Barbazuk W.B."/>
            <person name="Barker E."/>
            <person name="Bennetzen J."/>
            <person name="Bezanilla M."/>
            <person name="Blankenship R."/>
            <person name="Cho S.H."/>
            <person name="Dutcher S."/>
            <person name="Estelle M."/>
            <person name="Fawcett J.A."/>
            <person name="Gundlach H."/>
            <person name="Hanada K."/>
            <person name="Heyl A."/>
            <person name="Hicks K.A."/>
            <person name="Hugh J."/>
            <person name="Lohr M."/>
            <person name="Mayer K."/>
            <person name="Melkozernov A."/>
            <person name="Murata T."/>
            <person name="Nelson D."/>
            <person name="Pils B."/>
            <person name="Prigge M."/>
            <person name="Reiss B."/>
            <person name="Renner T."/>
            <person name="Rombauts S."/>
            <person name="Rushton P."/>
            <person name="Sanderfoot A."/>
            <person name="Schween G."/>
            <person name="Shiu S.-H."/>
            <person name="Stueber K."/>
            <person name="Theodoulou F.L."/>
            <person name="Tu H."/>
            <person name="Van de Peer Y."/>
            <person name="Verrier P.J."/>
            <person name="Waters E."/>
            <person name="Wood A."/>
            <person name="Yang L."/>
            <person name="Cove D."/>
            <person name="Cuming A."/>
            <person name="Hasebe M."/>
            <person name="Lucas S."/>
            <person name="Mishler D.B."/>
            <person name="Reski R."/>
            <person name="Grigoriev I."/>
            <person name="Quatrano R.S."/>
            <person name="Boore J.L."/>
        </authorList>
    </citation>
    <scope>NUCLEOTIDE SEQUENCE [LARGE SCALE GENOMIC DNA]</scope>
    <source>
        <strain evidence="2 3">cv. Gransden 2004</strain>
    </source>
</reference>
<dbReference type="AlphaFoldDB" id="A0A2K1IFW7"/>
<organism evidence="1">
    <name type="scientific">Physcomitrium patens</name>
    <name type="common">Spreading-leaved earth moss</name>
    <name type="synonym">Physcomitrella patens</name>
    <dbReference type="NCBI Taxonomy" id="3218"/>
    <lineage>
        <taxon>Eukaryota</taxon>
        <taxon>Viridiplantae</taxon>
        <taxon>Streptophyta</taxon>
        <taxon>Embryophyta</taxon>
        <taxon>Bryophyta</taxon>
        <taxon>Bryophytina</taxon>
        <taxon>Bryopsida</taxon>
        <taxon>Funariidae</taxon>
        <taxon>Funariales</taxon>
        <taxon>Funariaceae</taxon>
        <taxon>Physcomitrium</taxon>
    </lineage>
</organism>
<dbReference type="EnsemblPlants" id="Pp3c24_7160V3.1">
    <property type="protein sequence ID" value="PAC:32910904.CDS.1"/>
    <property type="gene ID" value="Pp3c24_7160"/>
</dbReference>
<gene>
    <name evidence="1" type="ORF">PHYPA_028764</name>
</gene>